<feature type="chain" id="PRO_5016763842" description="Outer membrane protein beta-barrel domain-containing protein" evidence="1">
    <location>
        <begin position="19"/>
        <end position="195"/>
    </location>
</feature>
<dbReference type="EMBL" id="UNSC01000001">
    <property type="protein sequence ID" value="SZD71257.1"/>
    <property type="molecule type" value="Genomic_DNA"/>
</dbReference>
<dbReference type="InterPro" id="IPR011250">
    <property type="entry name" value="OMP/PagP_B-barrel"/>
</dbReference>
<organism evidence="3 4">
    <name type="scientific">Candidatus Ornithobacterium hominis</name>
    <dbReference type="NCBI Taxonomy" id="2497989"/>
    <lineage>
        <taxon>Bacteria</taxon>
        <taxon>Pseudomonadati</taxon>
        <taxon>Bacteroidota</taxon>
        <taxon>Flavobacteriia</taxon>
        <taxon>Flavobacteriales</taxon>
        <taxon>Weeksellaceae</taxon>
        <taxon>Ornithobacterium</taxon>
    </lineage>
</organism>
<sequence>MKKITLLLLLVFTTAAHAQIGVKAGLTFNNDEGIFKSVNTAYQQKGKNNVGYHIGVFKEFKLAGFFVEPEILYVTYKNKYLAETNESFDVRYQRVDIPVSVGTTFAKLFKLQAGPVLSYYFKDNIDWKNVSDIKKDDFSIGLQLGAGVEFHKFHVDLRYDFPLSDRQTDFVKNQNLKFQTKNTPKLFHVSVGYEF</sequence>
<keyword evidence="4" id="KW-1185">Reference proteome</keyword>
<feature type="signal peptide" evidence="1">
    <location>
        <begin position="1"/>
        <end position="18"/>
    </location>
</feature>
<dbReference type="Gene3D" id="2.40.160.20">
    <property type="match status" value="1"/>
</dbReference>
<proteinExistence type="predicted"/>
<evidence type="ECO:0000313" key="3">
    <source>
        <dbReference type="EMBL" id="SZD71257.1"/>
    </source>
</evidence>
<protein>
    <recommendedName>
        <fullName evidence="2">Outer membrane protein beta-barrel domain-containing protein</fullName>
    </recommendedName>
</protein>
<dbReference type="OrthoDB" id="1431594at2"/>
<evidence type="ECO:0000256" key="1">
    <source>
        <dbReference type="SAM" id="SignalP"/>
    </source>
</evidence>
<dbReference type="AlphaFoldDB" id="A0A383TV81"/>
<dbReference type="Proteomes" id="UP000262142">
    <property type="component" value="Unassembled WGS sequence"/>
</dbReference>
<evidence type="ECO:0000313" key="4">
    <source>
        <dbReference type="Proteomes" id="UP000262142"/>
    </source>
</evidence>
<name>A0A383TV81_9FLAO</name>
<accession>A0A383TV81</accession>
<dbReference type="SUPFAM" id="SSF56925">
    <property type="entry name" value="OMPA-like"/>
    <property type="match status" value="1"/>
</dbReference>
<feature type="domain" description="Outer membrane protein beta-barrel" evidence="2">
    <location>
        <begin position="18"/>
        <end position="165"/>
    </location>
</feature>
<keyword evidence="1" id="KW-0732">Signal</keyword>
<dbReference type="RefSeq" id="WP_119057297.1">
    <property type="nucleotide sequence ID" value="NZ_OX579588.1"/>
</dbReference>
<dbReference type="InterPro" id="IPR025665">
    <property type="entry name" value="Beta-barrel_OMP_2"/>
</dbReference>
<evidence type="ECO:0000259" key="2">
    <source>
        <dbReference type="Pfam" id="PF13568"/>
    </source>
</evidence>
<dbReference type="Pfam" id="PF13568">
    <property type="entry name" value="OMP_b-brl_2"/>
    <property type="match status" value="1"/>
</dbReference>
<gene>
    <name evidence="3" type="ORF">SAMEA104719789_00353</name>
</gene>
<reference evidence="3 4" key="1">
    <citation type="submission" date="2018-09" db="EMBL/GenBank/DDBJ databases">
        <authorList>
            <consortium name="Pathogen Informatics"/>
        </authorList>
    </citation>
    <scope>NUCLEOTIDE SEQUENCE [LARGE SCALE GENOMIC DNA]</scope>
    <source>
        <strain evidence="3 4">OH-22767</strain>
    </source>
</reference>